<evidence type="ECO:0000313" key="2">
    <source>
        <dbReference type="Proteomes" id="UP000184192"/>
    </source>
</evidence>
<dbReference type="Proteomes" id="UP000184192">
    <property type="component" value="Unassembled WGS sequence"/>
</dbReference>
<evidence type="ECO:0008006" key="3">
    <source>
        <dbReference type="Google" id="ProtNLM"/>
    </source>
</evidence>
<gene>
    <name evidence="1" type="ORF">SAMN05444350_1508</name>
</gene>
<reference evidence="2" key="1">
    <citation type="submission" date="2016-11" db="EMBL/GenBank/DDBJ databases">
        <authorList>
            <person name="Varghese N."/>
            <person name="Submissions S."/>
        </authorList>
    </citation>
    <scope>NUCLEOTIDE SEQUENCE [LARGE SCALE GENOMIC DNA]</scope>
    <source>
        <strain evidence="2">DSM 26884</strain>
    </source>
</reference>
<name>A0A1M6LKP7_9BACE</name>
<organism evidence="1 2">
    <name type="scientific">Bacteroides stercorirosoris</name>
    <dbReference type="NCBI Taxonomy" id="871324"/>
    <lineage>
        <taxon>Bacteria</taxon>
        <taxon>Pseudomonadati</taxon>
        <taxon>Bacteroidota</taxon>
        <taxon>Bacteroidia</taxon>
        <taxon>Bacteroidales</taxon>
        <taxon>Bacteroidaceae</taxon>
        <taxon>Bacteroides</taxon>
    </lineage>
</organism>
<accession>A0A1M6LKP7</accession>
<proteinExistence type="predicted"/>
<sequence length="133" mass="14887">MGARGLRNNNPLNIRLSATTRWQGEVRPSQDRAFCQFESIAYGYRAGLKLLQNYRKLNGCRTIADFINRWAPPVENNTSGYINRVCREMQVPSSYVPDVNDRATMCAFAAAMSRVENGVPAVMADVVAGWNLL</sequence>
<dbReference type="eggNOG" id="ENOG5032ZB3">
    <property type="taxonomic scope" value="Bacteria"/>
</dbReference>
<protein>
    <recommendedName>
        <fullName evidence="3">Structural protein P5</fullName>
    </recommendedName>
</protein>
<dbReference type="EMBL" id="FQZN01000050">
    <property type="protein sequence ID" value="SHJ71750.1"/>
    <property type="molecule type" value="Genomic_DNA"/>
</dbReference>
<dbReference type="AlphaFoldDB" id="A0A1M6LKP7"/>
<evidence type="ECO:0000313" key="1">
    <source>
        <dbReference type="EMBL" id="SHJ71750.1"/>
    </source>
</evidence>
<dbReference type="RefSeq" id="WP_025834921.1">
    <property type="nucleotide sequence ID" value="NZ_FQZN01000050.1"/>
</dbReference>
<keyword evidence="2" id="KW-1185">Reference proteome</keyword>
<dbReference type="GeneID" id="92714709"/>